<sequence length="219" mass="24041">MGGTPFQSKGCKACRKCRVKVGKLVVEIMILSQLIETKCDGAHPEYGQCIKRGMACSGYGSSSKQKLIAKREPSEKEKAEQRYLASLPSTIENGPMISMQLASSFMDSYSPLEAEKRVETLGINAFYYLTSNTLQLSSQSGMLEKAIGAFSCMYLGKLNNDPSMVQNSIGLYNQAISGLVAKIEKGCLSDGVFYAVILTQAYEVYFTPDIRILSQTKLF</sequence>
<evidence type="ECO:0000313" key="5">
    <source>
        <dbReference type="EMBL" id="KAJ5227610.1"/>
    </source>
</evidence>
<reference evidence="5" key="2">
    <citation type="journal article" date="2023" name="IMA Fungus">
        <title>Comparative genomic study of the Penicillium genus elucidates a diverse pangenome and 15 lateral gene transfer events.</title>
        <authorList>
            <person name="Petersen C."/>
            <person name="Sorensen T."/>
            <person name="Nielsen M.R."/>
            <person name="Sondergaard T.E."/>
            <person name="Sorensen J.L."/>
            <person name="Fitzpatrick D.A."/>
            <person name="Frisvad J.C."/>
            <person name="Nielsen K.L."/>
        </authorList>
    </citation>
    <scope>NUCLEOTIDE SEQUENCE</scope>
    <source>
        <strain evidence="5">IBT 23319</strain>
    </source>
</reference>
<keyword evidence="3" id="KW-0804">Transcription</keyword>
<comment type="caution">
    <text evidence="5">The sequence shown here is derived from an EMBL/GenBank/DDBJ whole genome shotgun (WGS) entry which is preliminary data.</text>
</comment>
<dbReference type="PANTHER" id="PTHR38111">
    <property type="entry name" value="ZN(2)-C6 FUNGAL-TYPE DOMAIN-CONTAINING PROTEIN-RELATED"/>
    <property type="match status" value="1"/>
</dbReference>
<dbReference type="InterPro" id="IPR053178">
    <property type="entry name" value="Osmoadaptation_assoc"/>
</dbReference>
<dbReference type="RefSeq" id="XP_056499975.1">
    <property type="nucleotide sequence ID" value="XM_056646534.1"/>
</dbReference>
<evidence type="ECO:0000256" key="1">
    <source>
        <dbReference type="ARBA" id="ARBA00023015"/>
    </source>
</evidence>
<dbReference type="GeneID" id="81385701"/>
<keyword evidence="4" id="KW-0539">Nucleus</keyword>
<keyword evidence="2" id="KW-0238">DNA-binding</keyword>
<gene>
    <name evidence="5" type="ORF">N7469_007616</name>
</gene>
<reference evidence="5" key="1">
    <citation type="submission" date="2022-11" db="EMBL/GenBank/DDBJ databases">
        <authorList>
            <person name="Petersen C."/>
        </authorList>
    </citation>
    <scope>NUCLEOTIDE SEQUENCE</scope>
    <source>
        <strain evidence="5">IBT 23319</strain>
    </source>
</reference>
<evidence type="ECO:0000256" key="3">
    <source>
        <dbReference type="ARBA" id="ARBA00023163"/>
    </source>
</evidence>
<evidence type="ECO:0000313" key="6">
    <source>
        <dbReference type="Proteomes" id="UP001147733"/>
    </source>
</evidence>
<keyword evidence="1" id="KW-0805">Transcription regulation</keyword>
<dbReference type="Gene3D" id="4.10.240.10">
    <property type="entry name" value="Zn(2)-C6 fungal-type DNA-binding domain"/>
    <property type="match status" value="1"/>
</dbReference>
<dbReference type="GO" id="GO:0008270">
    <property type="term" value="F:zinc ion binding"/>
    <property type="evidence" value="ECO:0007669"/>
    <property type="project" value="InterPro"/>
</dbReference>
<evidence type="ECO:0000256" key="4">
    <source>
        <dbReference type="ARBA" id="ARBA00023242"/>
    </source>
</evidence>
<protein>
    <submittedName>
        <fullName evidence="5">Uncharacterized protein</fullName>
    </submittedName>
</protein>
<accession>A0A9W9NWS4</accession>
<dbReference type="InterPro" id="IPR036864">
    <property type="entry name" value="Zn2-C6_fun-type_DNA-bd_sf"/>
</dbReference>
<dbReference type="Proteomes" id="UP001147733">
    <property type="component" value="Unassembled WGS sequence"/>
</dbReference>
<dbReference type="PANTHER" id="PTHR38111:SF9">
    <property type="entry name" value="ZN(2)-C6 FUNGAL-TYPE DOMAIN-CONTAINING PROTEIN"/>
    <property type="match status" value="1"/>
</dbReference>
<dbReference type="AlphaFoldDB" id="A0A9W9NWS4"/>
<dbReference type="GO" id="GO:0003677">
    <property type="term" value="F:DNA binding"/>
    <property type="evidence" value="ECO:0007669"/>
    <property type="project" value="UniProtKB-KW"/>
</dbReference>
<dbReference type="EMBL" id="JAPQKT010000006">
    <property type="protein sequence ID" value="KAJ5227610.1"/>
    <property type="molecule type" value="Genomic_DNA"/>
</dbReference>
<evidence type="ECO:0000256" key="2">
    <source>
        <dbReference type="ARBA" id="ARBA00023125"/>
    </source>
</evidence>
<organism evidence="5 6">
    <name type="scientific">Penicillium citrinum</name>
    <dbReference type="NCBI Taxonomy" id="5077"/>
    <lineage>
        <taxon>Eukaryota</taxon>
        <taxon>Fungi</taxon>
        <taxon>Dikarya</taxon>
        <taxon>Ascomycota</taxon>
        <taxon>Pezizomycotina</taxon>
        <taxon>Eurotiomycetes</taxon>
        <taxon>Eurotiomycetidae</taxon>
        <taxon>Eurotiales</taxon>
        <taxon>Aspergillaceae</taxon>
        <taxon>Penicillium</taxon>
    </lineage>
</organism>
<name>A0A9W9NWS4_PENCI</name>
<dbReference type="OrthoDB" id="4491390at2759"/>
<proteinExistence type="predicted"/>
<keyword evidence="6" id="KW-1185">Reference proteome</keyword>
<dbReference type="GO" id="GO:0000981">
    <property type="term" value="F:DNA-binding transcription factor activity, RNA polymerase II-specific"/>
    <property type="evidence" value="ECO:0007669"/>
    <property type="project" value="InterPro"/>
</dbReference>